<dbReference type="RefSeq" id="XP_030989818.1">
    <property type="nucleotide sequence ID" value="XM_031132764.1"/>
</dbReference>
<dbReference type="Pfam" id="PF06722">
    <property type="entry name" value="EryCIII-like_C"/>
    <property type="match status" value="1"/>
</dbReference>
<dbReference type="PANTHER" id="PTHR48043">
    <property type="entry name" value="EG:EG0003.4 PROTEIN-RELATED"/>
    <property type="match status" value="1"/>
</dbReference>
<keyword evidence="6" id="KW-1185">Reference proteome</keyword>
<dbReference type="STRING" id="1093900.A0A507ALR1"/>
<dbReference type="GeneID" id="41977621"/>
<proteinExistence type="predicted"/>
<dbReference type="SUPFAM" id="SSF53756">
    <property type="entry name" value="UDP-Glycosyltransferase/glycogen phosphorylase"/>
    <property type="match status" value="1"/>
</dbReference>
<comment type="caution">
    <text evidence="5">The sequence shown here is derived from an EMBL/GenBank/DDBJ whole genome shotgun (WGS) entry which is preliminary data.</text>
</comment>
<dbReference type="PANTHER" id="PTHR48043:SF145">
    <property type="entry name" value="FI06409P-RELATED"/>
    <property type="match status" value="1"/>
</dbReference>
<dbReference type="OrthoDB" id="5835829at2759"/>
<feature type="transmembrane region" description="Helical" evidence="3">
    <location>
        <begin position="230"/>
        <end position="251"/>
    </location>
</feature>
<dbReference type="EMBL" id="SKBQ01000080">
    <property type="protein sequence ID" value="TPX08107.1"/>
    <property type="molecule type" value="Genomic_DNA"/>
</dbReference>
<gene>
    <name evidence="5" type="ORF">E0L32_010174</name>
</gene>
<organism evidence="5 6">
    <name type="scientific">Thyridium curvatum</name>
    <dbReference type="NCBI Taxonomy" id="1093900"/>
    <lineage>
        <taxon>Eukaryota</taxon>
        <taxon>Fungi</taxon>
        <taxon>Dikarya</taxon>
        <taxon>Ascomycota</taxon>
        <taxon>Pezizomycotina</taxon>
        <taxon>Sordariomycetes</taxon>
        <taxon>Sordariomycetidae</taxon>
        <taxon>Thyridiales</taxon>
        <taxon>Thyridiaceae</taxon>
        <taxon>Thyridium</taxon>
    </lineage>
</organism>
<evidence type="ECO:0000313" key="5">
    <source>
        <dbReference type="EMBL" id="TPX08107.1"/>
    </source>
</evidence>
<evidence type="ECO:0000256" key="2">
    <source>
        <dbReference type="ARBA" id="ARBA00022679"/>
    </source>
</evidence>
<dbReference type="InParanoid" id="A0A507ALR1"/>
<keyword evidence="3" id="KW-1133">Transmembrane helix</keyword>
<accession>A0A507ALR1</accession>
<evidence type="ECO:0000256" key="3">
    <source>
        <dbReference type="SAM" id="Phobius"/>
    </source>
</evidence>
<keyword evidence="3" id="KW-0812">Transmembrane</keyword>
<evidence type="ECO:0000256" key="1">
    <source>
        <dbReference type="ARBA" id="ARBA00022676"/>
    </source>
</evidence>
<dbReference type="GO" id="GO:0008194">
    <property type="term" value="F:UDP-glycosyltransferase activity"/>
    <property type="evidence" value="ECO:0007669"/>
    <property type="project" value="TreeGrafter"/>
</dbReference>
<dbReference type="Gene3D" id="3.40.50.2000">
    <property type="entry name" value="Glycogen Phosphorylase B"/>
    <property type="match status" value="2"/>
</dbReference>
<dbReference type="InterPro" id="IPR050271">
    <property type="entry name" value="UDP-glycosyltransferase"/>
</dbReference>
<keyword evidence="3" id="KW-0472">Membrane</keyword>
<dbReference type="AlphaFoldDB" id="A0A507ALR1"/>
<evidence type="ECO:0000259" key="4">
    <source>
        <dbReference type="Pfam" id="PF06722"/>
    </source>
</evidence>
<keyword evidence="1" id="KW-0328">Glycosyltransferase</keyword>
<evidence type="ECO:0000313" key="6">
    <source>
        <dbReference type="Proteomes" id="UP000319257"/>
    </source>
</evidence>
<name>A0A507ALR1_9PEZI</name>
<dbReference type="InterPro" id="IPR010610">
    <property type="entry name" value="EryCIII-like_C"/>
</dbReference>
<protein>
    <recommendedName>
        <fullName evidence="4">Erythromycin biosynthesis protein CIII-like C-terminal domain-containing protein</fullName>
    </recommendedName>
</protein>
<dbReference type="Proteomes" id="UP000319257">
    <property type="component" value="Unassembled WGS sequence"/>
</dbReference>
<sequence length="541" mass="59853">MPRIVGVSPQARTHPRATSIIKSYTGITSILTTPGSIVIGSESRKMQQKKVLLLTNSEFGQANVFLATSQALVEASEDVEVHFASFGLMEEPVAKLQSPRIVFHPIEEIDMEAAWMRPEVGKDRPKGTGRRTFLNAPAMLRFLLRVMLPWSGPEFVAIYQRVTQIINNVKPDVVAVDPMFSPGMTACHQLGVNFVVLSPNTIKDFSLPLQPYGEAIWRYPCVGSGLCFPIPWHLVPFNIYLVLVAIVVGLLDQNRKSVQRYLRENTDAKRMISIGDLALNPRLVRKSLVANFPELEYPLRVIPENIVACGPMTRPPRHVEEVDAELAGWLSRGHTIYVNLGTHVQMHEEGAVQMAMAFRVILDHARSPAGAAAKMEDLQILWKMVPNTHFGGDWSVYDPKSRVHQILGKYLDLDVVRVVEWIKPDPLAVLRSSVLAVHHGGANSFLEAASAGAPQVVLPVWIDTYDFANRAEIVGIGLWGNKKARPFCAAVEFAPVLVEALFGERATPMKIKAKEIAKLCKERGNGAVVAANTILNEIHAE</sequence>
<keyword evidence="2" id="KW-0808">Transferase</keyword>
<feature type="domain" description="Erythromycin biosynthesis protein CIII-like C-terminal" evidence="4">
    <location>
        <begin position="414"/>
        <end position="481"/>
    </location>
</feature>
<reference evidence="5 6" key="1">
    <citation type="submission" date="2019-06" db="EMBL/GenBank/DDBJ databases">
        <title>Draft genome sequence of the filamentous fungus Phialemoniopsis curvata isolated from diesel fuel.</title>
        <authorList>
            <person name="Varaljay V.A."/>
            <person name="Lyon W.J."/>
            <person name="Crouch A.L."/>
            <person name="Drake C.E."/>
            <person name="Hollomon J.M."/>
            <person name="Nadeau L.J."/>
            <person name="Nunn H.S."/>
            <person name="Stevenson B.S."/>
            <person name="Bojanowski C.L."/>
            <person name="Crookes-Goodson W.J."/>
        </authorList>
    </citation>
    <scope>NUCLEOTIDE SEQUENCE [LARGE SCALE GENOMIC DNA]</scope>
    <source>
        <strain evidence="5 6">D216</strain>
    </source>
</reference>